<evidence type="ECO:0000256" key="1">
    <source>
        <dbReference type="ARBA" id="ARBA00004201"/>
    </source>
</evidence>
<dbReference type="InterPro" id="IPR037635">
    <property type="entry name" value="VTS1_SAM"/>
</dbReference>
<feature type="region of interest" description="Disordered" evidence="9">
    <location>
        <begin position="50"/>
        <end position="72"/>
    </location>
</feature>
<dbReference type="InterPro" id="IPR013761">
    <property type="entry name" value="SAM/pointed_sf"/>
</dbReference>
<organism evidence="11 12">
    <name type="scientific">Phycomyces blakesleeanus</name>
    <dbReference type="NCBI Taxonomy" id="4837"/>
    <lineage>
        <taxon>Eukaryota</taxon>
        <taxon>Fungi</taxon>
        <taxon>Fungi incertae sedis</taxon>
        <taxon>Mucoromycota</taxon>
        <taxon>Mucoromycotina</taxon>
        <taxon>Mucoromycetes</taxon>
        <taxon>Mucorales</taxon>
        <taxon>Phycomycetaceae</taxon>
        <taxon>Phycomyces</taxon>
    </lineage>
</organism>
<dbReference type="InterPro" id="IPR050897">
    <property type="entry name" value="SMAUG/VTS1_RNA-bind"/>
</dbReference>
<keyword evidence="5" id="KW-0694">RNA-binding</keyword>
<protein>
    <recommendedName>
        <fullName evidence="7">RNA-binding protein VTS1</fullName>
    </recommendedName>
</protein>
<comment type="subunit">
    <text evidence="6">Monomer. Binds to RNA.</text>
</comment>
<feature type="domain" description="SAM" evidence="10">
    <location>
        <begin position="449"/>
        <end position="513"/>
    </location>
</feature>
<dbReference type="SMART" id="SM00454">
    <property type="entry name" value="SAM"/>
    <property type="match status" value="1"/>
</dbReference>
<evidence type="ECO:0000313" key="11">
    <source>
        <dbReference type="EMBL" id="KAL0092857.1"/>
    </source>
</evidence>
<feature type="compositionally biased region" description="Basic and acidic residues" evidence="9">
    <location>
        <begin position="403"/>
        <end position="419"/>
    </location>
</feature>
<dbReference type="EMBL" id="JBCLYO010000002">
    <property type="protein sequence ID" value="KAL0092857.1"/>
    <property type="molecule type" value="Genomic_DNA"/>
</dbReference>
<comment type="similarity">
    <text evidence="3">Belongs to the VTS1 family.</text>
</comment>
<sequence>MSAQAFPRSTLPDTFSLLSGANPSLMPSAVTPPSLGLNYAKSSLRPLSNDFSSTSIPSSPLHRPHQRNARPVSEILRPGNYASPETEALDRWFEDLLEYERNLEAMASASVDPKYKEEIQHVDQWFCYLNEAERTAAIYSLLQHSSQVQIRFFITVLQQMNNKDPVDALLSPAHPEKSDMQTQMTSAMAKAEYEASQKLLSVLPYQTGNVVSRPPGANRRALDRHSFALGDTEEYNRLLGGLAGPDFLSPRTPSFPRLDDPSRLRPVGSSSSSVNGQQQQQQRTLGGGRPRSVIEGDMSLFNNDWGFNGAGLVPGRTSRPKSADITNWSFDIDSSDWPLTSSRTTPDDKTFRRRTMQPSIPAVLETDEQQANIVLSMYDGKEPVPVFAQHIPYTNNTTFLNPKDSHRDAEPDYTSDHSDASTLSSKYKKKAFSLGQRLSKDKKQHVDTVDLQLLQDIPAWLRSLRLHKYNPIFETWKWQEMVKLNDEALSEKGVSALGARRKMLKVFEQVKLHCEQNVG</sequence>
<keyword evidence="4" id="KW-0963">Cytoplasm</keyword>
<evidence type="ECO:0000259" key="10">
    <source>
        <dbReference type="SMART" id="SM00454"/>
    </source>
</evidence>
<dbReference type="PANTHER" id="PTHR12515:SF5">
    <property type="entry name" value="PROTEIN SMAUG"/>
    <property type="match status" value="1"/>
</dbReference>
<dbReference type="CDD" id="cd09556">
    <property type="entry name" value="SAM_VTS1_fungal"/>
    <property type="match status" value="1"/>
</dbReference>
<evidence type="ECO:0000313" key="12">
    <source>
        <dbReference type="Proteomes" id="UP001448207"/>
    </source>
</evidence>
<comment type="function">
    <text evidence="8">RNA-binding protein involved in post-transcriptional regulation through transcript degradation.</text>
</comment>
<comment type="subcellular location">
    <subcellularLocation>
        <location evidence="1">Cytoplasm</location>
        <location evidence="1">P-body</location>
    </subcellularLocation>
    <subcellularLocation>
        <location evidence="2">Cytoplasm</location>
        <location evidence="2">Cytosol</location>
    </subcellularLocation>
</comment>
<dbReference type="Pfam" id="PF25479">
    <property type="entry name" value="Vts1"/>
    <property type="match status" value="1"/>
</dbReference>
<evidence type="ECO:0000256" key="9">
    <source>
        <dbReference type="SAM" id="MobiDB-lite"/>
    </source>
</evidence>
<proteinExistence type="inferred from homology"/>
<name>A0ABR3BAT6_PHYBL</name>
<reference evidence="11 12" key="1">
    <citation type="submission" date="2024-04" db="EMBL/GenBank/DDBJ databases">
        <title>Symmetric and asymmetric DNA N6-adenine methylation regulates different biological responses in Mucorales.</title>
        <authorList>
            <consortium name="Lawrence Berkeley National Laboratory"/>
            <person name="Lax C."/>
            <person name="Mondo S.J."/>
            <person name="Osorio-Concepcion M."/>
            <person name="Muszewska A."/>
            <person name="Corrochano-Luque M."/>
            <person name="Gutierrez G."/>
            <person name="Riley R."/>
            <person name="Lipzen A."/>
            <person name="Guo J."/>
            <person name="Hundley H."/>
            <person name="Amirebrahimi M."/>
            <person name="Ng V."/>
            <person name="Lorenzo-Gutierrez D."/>
            <person name="Binder U."/>
            <person name="Yang J."/>
            <person name="Song Y."/>
            <person name="Canovas D."/>
            <person name="Navarro E."/>
            <person name="Freitag M."/>
            <person name="Gabaldon T."/>
            <person name="Grigoriev I.V."/>
            <person name="Corrochano L.M."/>
            <person name="Nicolas F.E."/>
            <person name="Garre V."/>
        </authorList>
    </citation>
    <scope>NUCLEOTIDE SEQUENCE [LARGE SCALE GENOMIC DNA]</scope>
    <source>
        <strain evidence="11 12">L51</strain>
    </source>
</reference>
<evidence type="ECO:0000256" key="4">
    <source>
        <dbReference type="ARBA" id="ARBA00022490"/>
    </source>
</evidence>
<dbReference type="InterPro" id="IPR057327">
    <property type="entry name" value="Vts1_dom"/>
</dbReference>
<dbReference type="Proteomes" id="UP001448207">
    <property type="component" value="Unassembled WGS sequence"/>
</dbReference>
<evidence type="ECO:0000256" key="6">
    <source>
        <dbReference type="ARBA" id="ARBA00024046"/>
    </source>
</evidence>
<dbReference type="PANTHER" id="PTHR12515">
    <property type="entry name" value="STERILE ALPHA MOTIF DOMAIN CONTAINING PROTEIN 4-RELATED"/>
    <property type="match status" value="1"/>
</dbReference>
<evidence type="ECO:0000256" key="7">
    <source>
        <dbReference type="ARBA" id="ARBA00024136"/>
    </source>
</evidence>
<dbReference type="Gene3D" id="1.10.150.50">
    <property type="entry name" value="Transcription Factor, Ets-1"/>
    <property type="match status" value="1"/>
</dbReference>
<feature type="compositionally biased region" description="Low complexity" evidence="9">
    <location>
        <begin position="264"/>
        <end position="284"/>
    </location>
</feature>
<dbReference type="Pfam" id="PF07647">
    <property type="entry name" value="SAM_2"/>
    <property type="match status" value="1"/>
</dbReference>
<dbReference type="SUPFAM" id="SSF47769">
    <property type="entry name" value="SAM/Pointed domain"/>
    <property type="match status" value="1"/>
</dbReference>
<accession>A0ABR3BAT6</accession>
<comment type="caution">
    <text evidence="11">The sequence shown here is derived from an EMBL/GenBank/DDBJ whole genome shotgun (WGS) entry which is preliminary data.</text>
</comment>
<feature type="region of interest" description="Disordered" evidence="9">
    <location>
        <begin position="398"/>
        <end position="421"/>
    </location>
</feature>
<evidence type="ECO:0000256" key="5">
    <source>
        <dbReference type="ARBA" id="ARBA00022884"/>
    </source>
</evidence>
<dbReference type="InterPro" id="IPR001660">
    <property type="entry name" value="SAM"/>
</dbReference>
<evidence type="ECO:0000256" key="8">
    <source>
        <dbReference type="ARBA" id="ARBA00054767"/>
    </source>
</evidence>
<feature type="region of interest" description="Disordered" evidence="9">
    <location>
        <begin position="249"/>
        <end position="293"/>
    </location>
</feature>
<gene>
    <name evidence="11" type="ORF">J3Q64DRAFT_1695353</name>
</gene>
<keyword evidence="12" id="KW-1185">Reference proteome</keyword>
<evidence type="ECO:0000256" key="3">
    <source>
        <dbReference type="ARBA" id="ARBA00007325"/>
    </source>
</evidence>
<evidence type="ECO:0000256" key="2">
    <source>
        <dbReference type="ARBA" id="ARBA00004514"/>
    </source>
</evidence>